<dbReference type="AlphaFoldDB" id="A0A0K2UL63"/>
<protein>
    <submittedName>
        <fullName evidence="1">Uncharacterized protein</fullName>
    </submittedName>
</protein>
<accession>A0A0K2UL63</accession>
<reference evidence="1" key="1">
    <citation type="submission" date="2014-05" db="EMBL/GenBank/DDBJ databases">
        <authorList>
            <person name="Chronopoulou M."/>
        </authorList>
    </citation>
    <scope>NUCLEOTIDE SEQUENCE</scope>
    <source>
        <tissue evidence="1">Whole organism</tissue>
    </source>
</reference>
<dbReference type="EMBL" id="HACA01021040">
    <property type="protein sequence ID" value="CDW38401.1"/>
    <property type="molecule type" value="Transcribed_RNA"/>
</dbReference>
<organism evidence="1">
    <name type="scientific">Lepeophtheirus salmonis</name>
    <name type="common">Salmon louse</name>
    <name type="synonym">Caligus salmonis</name>
    <dbReference type="NCBI Taxonomy" id="72036"/>
    <lineage>
        <taxon>Eukaryota</taxon>
        <taxon>Metazoa</taxon>
        <taxon>Ecdysozoa</taxon>
        <taxon>Arthropoda</taxon>
        <taxon>Crustacea</taxon>
        <taxon>Multicrustacea</taxon>
        <taxon>Hexanauplia</taxon>
        <taxon>Copepoda</taxon>
        <taxon>Siphonostomatoida</taxon>
        <taxon>Caligidae</taxon>
        <taxon>Lepeophtheirus</taxon>
    </lineage>
</organism>
<evidence type="ECO:0000313" key="1">
    <source>
        <dbReference type="EMBL" id="CDW38401.1"/>
    </source>
</evidence>
<name>A0A0K2UL63_LEPSM</name>
<sequence>MHGRQTRIPWFFNRERYMGQRYPIPINATHTNLQYKKKIHYLNSNLCQYSCDDEKHMVRDSSMVKIWQALQDISSPLQQKEIEDDATPLIRNNRRSYSYKYPRSFGRSTVRRNMSNNYYIFHLLISFNYSYKEKVNEL</sequence>
<proteinExistence type="predicted"/>